<dbReference type="CDD" id="cd21074">
    <property type="entry name" value="DHD_Ski_Sno_Dac"/>
    <property type="match status" value="1"/>
</dbReference>
<evidence type="ECO:0000313" key="5">
    <source>
        <dbReference type="Proteomes" id="UP001497525"/>
    </source>
</evidence>
<dbReference type="InterPro" id="IPR023216">
    <property type="entry name" value="Tscrpt_reg_SKI_SnoN"/>
</dbReference>
<dbReference type="SUPFAM" id="SSF63763">
    <property type="entry name" value="SAND domain-like"/>
    <property type="match status" value="1"/>
</dbReference>
<dbReference type="GO" id="GO:0000978">
    <property type="term" value="F:RNA polymerase II cis-regulatory region sequence-specific DNA binding"/>
    <property type="evidence" value="ECO:0007669"/>
    <property type="project" value="TreeGrafter"/>
</dbReference>
<dbReference type="InterPro" id="IPR003380">
    <property type="entry name" value="SKI/SNO/DAC"/>
</dbReference>
<dbReference type="GO" id="GO:0000981">
    <property type="term" value="F:DNA-binding transcription factor activity, RNA polymerase II-specific"/>
    <property type="evidence" value="ECO:0007669"/>
    <property type="project" value="TreeGrafter"/>
</dbReference>
<dbReference type="GO" id="GO:0046332">
    <property type="term" value="F:SMAD binding"/>
    <property type="evidence" value="ECO:0007669"/>
    <property type="project" value="InterPro"/>
</dbReference>
<feature type="region of interest" description="Disordered" evidence="2">
    <location>
        <begin position="660"/>
        <end position="717"/>
    </location>
</feature>
<feature type="region of interest" description="Disordered" evidence="2">
    <location>
        <begin position="1151"/>
        <end position="1181"/>
    </location>
</feature>
<dbReference type="EMBL" id="CAXLJL010000157">
    <property type="protein sequence ID" value="CAL5133739.1"/>
    <property type="molecule type" value="Genomic_DNA"/>
</dbReference>
<gene>
    <name evidence="4" type="ORF">CDAUBV1_LOCUS6985</name>
</gene>
<protein>
    <recommendedName>
        <fullName evidence="3">c-SKI SMAD4-binding domain-containing protein</fullName>
    </recommendedName>
</protein>
<dbReference type="InterPro" id="IPR010919">
    <property type="entry name" value="SAND-like_dom_sf"/>
</dbReference>
<dbReference type="Gene3D" id="3.10.390.10">
    <property type="entry name" value="SAND domain-like"/>
    <property type="match status" value="1"/>
</dbReference>
<dbReference type="InterPro" id="IPR014890">
    <property type="entry name" value="c-SKI_SMAD4-bd_dom"/>
</dbReference>
<proteinExistence type="inferred from homology"/>
<dbReference type="PANTHER" id="PTHR10005">
    <property type="entry name" value="SKI ONCOGENE-RELATED"/>
    <property type="match status" value="1"/>
</dbReference>
<feature type="compositionally biased region" description="Low complexity" evidence="2">
    <location>
        <begin position="686"/>
        <end position="717"/>
    </location>
</feature>
<feature type="region of interest" description="Disordered" evidence="2">
    <location>
        <begin position="445"/>
        <end position="466"/>
    </location>
</feature>
<dbReference type="PANTHER" id="PTHR10005:SF25">
    <property type="entry name" value="SNO ONCOGENE, ISOFORM B"/>
    <property type="match status" value="1"/>
</dbReference>
<dbReference type="GO" id="GO:0005634">
    <property type="term" value="C:nucleus"/>
    <property type="evidence" value="ECO:0007669"/>
    <property type="project" value="TreeGrafter"/>
</dbReference>
<dbReference type="Pfam" id="PF02437">
    <property type="entry name" value="Ski_Sno_DHD"/>
    <property type="match status" value="1"/>
</dbReference>
<accession>A0AAV2TCF1</accession>
<feature type="compositionally biased region" description="Low complexity" evidence="2">
    <location>
        <begin position="1021"/>
        <end position="1034"/>
    </location>
</feature>
<comment type="similarity">
    <text evidence="1">Belongs to the SKI family.</text>
</comment>
<organism evidence="4 5">
    <name type="scientific">Calicophoron daubneyi</name>
    <name type="common">Rumen fluke</name>
    <name type="synonym">Paramphistomum daubneyi</name>
    <dbReference type="NCBI Taxonomy" id="300641"/>
    <lineage>
        <taxon>Eukaryota</taxon>
        <taxon>Metazoa</taxon>
        <taxon>Spiralia</taxon>
        <taxon>Lophotrochozoa</taxon>
        <taxon>Platyhelminthes</taxon>
        <taxon>Trematoda</taxon>
        <taxon>Digenea</taxon>
        <taxon>Plagiorchiida</taxon>
        <taxon>Pronocephalata</taxon>
        <taxon>Paramphistomoidea</taxon>
        <taxon>Paramphistomidae</taxon>
        <taxon>Calicophoron</taxon>
    </lineage>
</organism>
<evidence type="ECO:0000313" key="4">
    <source>
        <dbReference type="EMBL" id="CAL5133739.1"/>
    </source>
</evidence>
<name>A0AAV2TCF1_CALDB</name>
<feature type="region of interest" description="Disordered" evidence="2">
    <location>
        <begin position="296"/>
        <end position="365"/>
    </location>
</feature>
<feature type="compositionally biased region" description="Polar residues" evidence="2">
    <location>
        <begin position="926"/>
        <end position="935"/>
    </location>
</feature>
<dbReference type="GO" id="GO:0005737">
    <property type="term" value="C:cytoplasm"/>
    <property type="evidence" value="ECO:0007669"/>
    <property type="project" value="TreeGrafter"/>
</dbReference>
<dbReference type="Gene3D" id="3.10.260.20">
    <property type="entry name" value="Ski"/>
    <property type="match status" value="1"/>
</dbReference>
<dbReference type="GO" id="GO:0030514">
    <property type="term" value="P:negative regulation of BMP signaling pathway"/>
    <property type="evidence" value="ECO:0007669"/>
    <property type="project" value="TreeGrafter"/>
</dbReference>
<evidence type="ECO:0000259" key="3">
    <source>
        <dbReference type="SMART" id="SM01046"/>
    </source>
</evidence>
<feature type="compositionally biased region" description="Polar residues" evidence="2">
    <location>
        <begin position="1151"/>
        <end position="1176"/>
    </location>
</feature>
<reference evidence="4" key="1">
    <citation type="submission" date="2024-06" db="EMBL/GenBank/DDBJ databases">
        <authorList>
            <person name="Liu X."/>
            <person name="Lenzi L."/>
            <person name="Haldenby T S."/>
            <person name="Uol C."/>
        </authorList>
    </citation>
    <scope>NUCLEOTIDE SEQUENCE</scope>
</reference>
<feature type="compositionally biased region" description="Basic and acidic residues" evidence="2">
    <location>
        <begin position="1085"/>
        <end position="1094"/>
    </location>
</feature>
<comment type="caution">
    <text evidence="4">The sequence shown here is derived from an EMBL/GenBank/DDBJ whole genome shotgun (WGS) entry which is preliminary data.</text>
</comment>
<feature type="compositionally biased region" description="Polar residues" evidence="2">
    <location>
        <begin position="1066"/>
        <end position="1078"/>
    </location>
</feature>
<dbReference type="InterPro" id="IPR037000">
    <property type="entry name" value="Ski_DNA-bd_sf"/>
</dbReference>
<feature type="compositionally biased region" description="Low complexity" evidence="2">
    <location>
        <begin position="350"/>
        <end position="363"/>
    </location>
</feature>
<dbReference type="InterPro" id="IPR009061">
    <property type="entry name" value="DNA-bd_dom_put_sf"/>
</dbReference>
<feature type="region of interest" description="Disordered" evidence="2">
    <location>
        <begin position="1019"/>
        <end position="1094"/>
    </location>
</feature>
<dbReference type="SMART" id="SM01046">
    <property type="entry name" value="c-SKI_SMAD_bind"/>
    <property type="match status" value="1"/>
</dbReference>
<dbReference type="GO" id="GO:0005667">
    <property type="term" value="C:transcription regulator complex"/>
    <property type="evidence" value="ECO:0007669"/>
    <property type="project" value="TreeGrafter"/>
</dbReference>
<evidence type="ECO:0000256" key="1">
    <source>
        <dbReference type="ARBA" id="ARBA00009513"/>
    </source>
</evidence>
<dbReference type="Pfam" id="PF08782">
    <property type="entry name" value="c-SKI_SMAD_bind"/>
    <property type="match status" value="1"/>
</dbReference>
<sequence length="1295" mass="143671">MAFPPQHSPYFSMYPHIPHPSPDSANARKALAMKRGSNAADLLSNFLPHPPNKFIRSEFSPQQQLPYQSVQSLFNSASWVQRALASAFNSGSLSLPRQITDEFSASLASSRQPDNVQPLPAKIARRPQAQNSGVKNKANPHDFSLRHEKDRLDPFLYCQHGLFPLLRDQVEKAHLYWRTSDIPKTNNPSITQETGTLVPSLIDGEIIMGFNVWGEKRLCLPHLFRFVLNDVDLKVIDEACTKLQITCTTCSPAQLNLLHSRKILPRAVTSCGLIRKSDAERLTKYIRNHNGNCTVTQDSHLSRSRENSRGTEPARGTQFSPARTCTPKRIQTGENRVLKMKTDGPSNPVSTSQENSSPTSSQNDAIPVIHECFGRQRGLIRPDLYVEPNSKCIQCQTCHRFFAPDQFVGHTHTVTEVDNLNHWGFDSNNWRCYLRLYTGKRSQLPDISRPHASSGSEAEIDGHKSADEVSKTTDVFRRLEEFKIKFAQPIRLPPSLSAALRTVGLCASVAPIPPVAVLPIPSTSAPQNFADPFTLPELNSLSKMTPAATAPCINPKDDVSSMCPCPPPMMLNGPNLSPGLLPQLTLRRLWAPNDGRIRVPPPPKLITTRNQDVLPKRLHTGPPLLLHSHRVITQAAADQYDRDFIPNVCLMPAFVSKTKGLVGRHRRSSHHRCHKSGPSKRARNVSSESRSRSSSSRSSGSSSSRTRSVSASTTSSSSCSYDRAIKRHCNGLLTQTEEILSTSSAYSSTERPLHMPPKIKNKWMINEDRRSWKGRCSRTPSPLSDSVSSVVRITRRKLPRFRCRSLTILSGLARSESVAEPRRPSSASPKVGISFRPRLICARKSKHRKFSTLSMMSQNSRSSQDMWMNQCETSRRQGRAIAAAKAAQGAASRASPGMWSRHFAHLNGRGPLSLPNARQPPAGSQAGDQSQRATDPTTPVVVTSPLKNSLPTAVLALEAIWADLVRHINEYTVAVESRQGVNEARQRLFDQFISMQTCYATQFASLLNENQRLKEKLTALQSQQPVSSVAQSAPEPNNYRPMPNPEWKRSSLPAKFPEHSVEVGSTAPSQPHHTQSSIYPHRSRKEPTKSTADYRMRTFRASIGLHSIEGSPRSSVHDIQRCASYESKPPVSGQEAPECRKCPDLSLNSRYGDSPAYATSPSEDTNRASTTPTASETDGILHDQRLGSEEISSGECQISDSLSQIARPLKLTASMNSMRIAHRRAESFHGVDHHHSSENFAFDEKDIGDRPESANFPDISGICHQSLQNSRTLIPQAHSVQEERRMANPSSRLLI</sequence>
<feature type="compositionally biased region" description="Basic residues" evidence="2">
    <location>
        <begin position="662"/>
        <end position="683"/>
    </location>
</feature>
<feature type="compositionally biased region" description="Basic and acidic residues" evidence="2">
    <location>
        <begin position="300"/>
        <end position="309"/>
    </location>
</feature>
<feature type="region of interest" description="Disordered" evidence="2">
    <location>
        <begin position="901"/>
        <end position="942"/>
    </location>
</feature>
<feature type="domain" description="c-SKI SMAD4-binding" evidence="3">
    <location>
        <begin position="365"/>
        <end position="463"/>
    </location>
</feature>
<dbReference type="Proteomes" id="UP001497525">
    <property type="component" value="Unassembled WGS sequence"/>
</dbReference>
<dbReference type="SUPFAM" id="SSF46955">
    <property type="entry name" value="Putative DNA-binding domain"/>
    <property type="match status" value="1"/>
</dbReference>
<evidence type="ECO:0000256" key="2">
    <source>
        <dbReference type="SAM" id="MobiDB-lite"/>
    </source>
</evidence>